<dbReference type="InterPro" id="IPR009057">
    <property type="entry name" value="Homeodomain-like_sf"/>
</dbReference>
<dbReference type="Pfam" id="PF00440">
    <property type="entry name" value="TetR_N"/>
    <property type="match status" value="1"/>
</dbReference>
<dbReference type="KEGG" id="fho:H9Q81_09825"/>
<evidence type="ECO:0000313" key="5">
    <source>
        <dbReference type="Proteomes" id="UP000515913"/>
    </source>
</evidence>
<keyword evidence="1 2" id="KW-0238">DNA-binding</keyword>
<dbReference type="Proteomes" id="UP000515913">
    <property type="component" value="Chromosome"/>
</dbReference>
<evidence type="ECO:0000313" key="4">
    <source>
        <dbReference type="EMBL" id="QNM15191.1"/>
    </source>
</evidence>
<protein>
    <submittedName>
        <fullName evidence="4">TetR/AcrR family transcriptional regulator</fullName>
    </submittedName>
</protein>
<evidence type="ECO:0000259" key="3">
    <source>
        <dbReference type="PROSITE" id="PS50977"/>
    </source>
</evidence>
<gene>
    <name evidence="4" type="ORF">H9Q81_09825</name>
</gene>
<feature type="DNA-binding region" description="H-T-H motif" evidence="2">
    <location>
        <begin position="32"/>
        <end position="51"/>
    </location>
</feature>
<dbReference type="SUPFAM" id="SSF46689">
    <property type="entry name" value="Homeodomain-like"/>
    <property type="match status" value="1"/>
</dbReference>
<dbReference type="GO" id="GO:0003677">
    <property type="term" value="F:DNA binding"/>
    <property type="evidence" value="ECO:0007669"/>
    <property type="project" value="UniProtKB-UniRule"/>
</dbReference>
<sequence length="219" mass="26114">MEKLTIKKKRVMMYFIEATQELILSEGIKNISIKKIAEKAGYNTATIYNYFQNLEVLVLYASINYLKNYVNDLKAQIKPNMKAIEIYETVYKNFVRHSFEKPVIFHVLFFGRYSKYLPIVIKKYYQIFPNELEGQMDIIKNLLNDGNIHSRDLPIMKKMVDEGSISQHDAPFIMETIVRLHHSYLEDILHERVTQTLEDYIKSFFKVFYFLLNIRKEEN</sequence>
<keyword evidence="5" id="KW-1185">Reference proteome</keyword>
<dbReference type="PANTHER" id="PTHR43479:SF11">
    <property type="entry name" value="ACREF_ENVCD OPERON REPRESSOR-RELATED"/>
    <property type="match status" value="1"/>
</dbReference>
<organism evidence="4 5">
    <name type="scientific">Fusobacterium hominis</name>
    <dbReference type="NCBI Taxonomy" id="2764326"/>
    <lineage>
        <taxon>Bacteria</taxon>
        <taxon>Fusobacteriati</taxon>
        <taxon>Fusobacteriota</taxon>
        <taxon>Fusobacteriia</taxon>
        <taxon>Fusobacteriales</taxon>
        <taxon>Fusobacteriaceae</taxon>
        <taxon>Fusobacterium</taxon>
    </lineage>
</organism>
<dbReference type="InterPro" id="IPR050624">
    <property type="entry name" value="HTH-type_Tx_Regulator"/>
</dbReference>
<dbReference type="AlphaFoldDB" id="A0A7G9GWK9"/>
<reference evidence="4 5" key="1">
    <citation type="submission" date="2020-08" db="EMBL/GenBank/DDBJ databases">
        <authorList>
            <person name="Liu C."/>
            <person name="Sun Q."/>
        </authorList>
    </citation>
    <scope>NUCLEOTIDE SEQUENCE [LARGE SCALE GENOMIC DNA]</scope>
    <source>
        <strain evidence="4 5">NSJ-57</strain>
    </source>
</reference>
<dbReference type="PANTHER" id="PTHR43479">
    <property type="entry name" value="ACREF/ENVCD OPERON REPRESSOR-RELATED"/>
    <property type="match status" value="1"/>
</dbReference>
<proteinExistence type="predicted"/>
<dbReference type="PRINTS" id="PR00455">
    <property type="entry name" value="HTHTETR"/>
</dbReference>
<evidence type="ECO:0000256" key="2">
    <source>
        <dbReference type="PROSITE-ProRule" id="PRU00335"/>
    </source>
</evidence>
<name>A0A7G9GWK9_9FUSO</name>
<accession>A0A7G9GWK9</accession>
<dbReference type="EMBL" id="CP060637">
    <property type="protein sequence ID" value="QNM15191.1"/>
    <property type="molecule type" value="Genomic_DNA"/>
</dbReference>
<dbReference type="Gene3D" id="1.10.357.10">
    <property type="entry name" value="Tetracycline Repressor, domain 2"/>
    <property type="match status" value="1"/>
</dbReference>
<dbReference type="PROSITE" id="PS50977">
    <property type="entry name" value="HTH_TETR_2"/>
    <property type="match status" value="1"/>
</dbReference>
<dbReference type="InterPro" id="IPR001647">
    <property type="entry name" value="HTH_TetR"/>
</dbReference>
<evidence type="ECO:0000256" key="1">
    <source>
        <dbReference type="ARBA" id="ARBA00023125"/>
    </source>
</evidence>
<dbReference type="RefSeq" id="WP_101473696.1">
    <property type="nucleotide sequence ID" value="NZ_CP060637.1"/>
</dbReference>
<feature type="domain" description="HTH tetR-type" evidence="3">
    <location>
        <begin position="9"/>
        <end position="69"/>
    </location>
</feature>